<feature type="domain" description="MBG" evidence="3">
    <location>
        <begin position="1244"/>
        <end position="1310"/>
    </location>
</feature>
<proteinExistence type="predicted"/>
<dbReference type="Gene3D" id="2.60.40.1080">
    <property type="match status" value="1"/>
</dbReference>
<dbReference type="KEGG" id="erl:AOC36_09080"/>
<keyword evidence="2" id="KW-0812">Transmembrane</keyword>
<dbReference type="STRING" id="1514105.AOC36_09080"/>
<keyword evidence="2" id="KW-0472">Membrane</keyword>
<name>A0A0X8H131_9FIRM</name>
<evidence type="ECO:0000256" key="2">
    <source>
        <dbReference type="SAM" id="Phobius"/>
    </source>
</evidence>
<feature type="transmembrane region" description="Helical" evidence="2">
    <location>
        <begin position="12"/>
        <end position="35"/>
    </location>
</feature>
<dbReference type="EMBL" id="CP013213">
    <property type="protein sequence ID" value="AMC94135.1"/>
    <property type="molecule type" value="Genomic_DNA"/>
</dbReference>
<gene>
    <name evidence="4" type="ORF">AOC36_09080</name>
</gene>
<dbReference type="Proteomes" id="UP000063781">
    <property type="component" value="Chromosome"/>
</dbReference>
<dbReference type="Gene3D" id="2.60.40.10">
    <property type="entry name" value="Immunoglobulins"/>
    <property type="match status" value="1"/>
</dbReference>
<keyword evidence="2" id="KW-1133">Transmembrane helix</keyword>
<evidence type="ECO:0000313" key="4">
    <source>
        <dbReference type="EMBL" id="AMC94135.1"/>
    </source>
</evidence>
<dbReference type="InterPro" id="IPR041286">
    <property type="entry name" value="MBG_2"/>
</dbReference>
<feature type="transmembrane region" description="Helical" evidence="2">
    <location>
        <begin position="1579"/>
        <end position="1596"/>
    </location>
</feature>
<dbReference type="RefSeq" id="WP_067633551.1">
    <property type="nucleotide sequence ID" value="NZ_CP013213.1"/>
</dbReference>
<dbReference type="OrthoDB" id="1933432at2"/>
<feature type="compositionally biased region" description="Pro residues" evidence="1">
    <location>
        <begin position="1494"/>
        <end position="1544"/>
    </location>
</feature>
<evidence type="ECO:0000259" key="3">
    <source>
        <dbReference type="Pfam" id="PF18676"/>
    </source>
</evidence>
<organism evidence="4 5">
    <name type="scientific">Erysipelothrix larvae</name>
    <dbReference type="NCBI Taxonomy" id="1514105"/>
    <lineage>
        <taxon>Bacteria</taxon>
        <taxon>Bacillati</taxon>
        <taxon>Bacillota</taxon>
        <taxon>Erysipelotrichia</taxon>
        <taxon>Erysipelotrichales</taxon>
        <taxon>Erysipelotrichaceae</taxon>
        <taxon>Erysipelothrix</taxon>
    </lineage>
</organism>
<keyword evidence="5" id="KW-1185">Reference proteome</keyword>
<protein>
    <recommendedName>
        <fullName evidence="3">MBG domain-containing protein</fullName>
    </recommendedName>
</protein>
<sequence length="1602" mass="175464">MNKRDAVFRALLQHICVLCTVCMTVMTIHITPIFAEDENYYDTCGYDAANVCSINSQSELEALQTYVASGGITASRYYRLETDISLNKRWTPIGNETHPFSGNINGNAKTIYGLAISTRYPEETHAGLFGYLSNATISSLTIFTNSTGVDGTNYVGILAGQAVNSTIEGVHVSGSVTGSNDVGGLVGSMSGSIMTSVSTAIVQGTINVGGLVGYSSATISESFASARVNGTTNVGGLVGNNNNQISDSYSTGSVSGTTATGGFVGNNQSSINKSYSTSDVAIQTNMESIGLFIGRSSGSIFGGYVYQRPGFETAGIEGLTELTLAQMLASNALGINGTMAYLGGQAWEKTTSTDQTHHTPELIRMQTSSDERVKQISSDSTRVDRKPITLNEDTLENLTLGTTATELINRIEVKDADTNSVILGSLEIIASEPELNDNSEFHESSHTVSLRFTPDDILYEVRTFQATLNFLKKTGAAISDITATTLGSDSIRINAELETQTGQRILYGVIINGEIQWSSSNIITELEPETTYEVYVKSEENDLYFEGAIISGGTVRTASTHLPIITIGSDNWSRFLTTTTYDTMYKTPIIVEFEVNESATEQKAFNYLMVDAFYMDEASLRDSEHWKTNMQRQPLSPGQNTYTLNITQPFKGVIYMETTDEFGFLKMSRTPGILIVAESNPFLQADFNRERDDDLELTVEMRQNTVKAIQYKGETLGEDVVSYGVDTITFTQAYLESLPNGTHDFIVSYYPLGYEEPLPEGTIGVNDTLISINIQGKNNTVLEVPSGIQTVTYGDQGVHFPVNSNRPGEIHYTISDPSVLSIDAHTGVITLHKASENVIDITVTQEETQDYTQASATIQVKVEPKSISLTINDQEKYYMGSEPEYTYEINGLVNGDTLAVDFNENTELPGQYEISYTIDLEDKYVIDTQSIGMITIKDNPPTGSITINENLWDTLVKTITFGLFGKDTLSVNFSADDIEAPDSLHLSYLLSENSLSEEDLEYNPDMIQIVNGYTLTLDANFVGFVYLKITDSNQNITLIGSDGLVVFKDSEPEIEQEFSKAQSSDLRVEIEMNGNVVKAIERHTQEGNILGSNDAVEVIQNALIFKNAYLKTLPQGIHTFEISYHPLGVLDSMDQSGIGTTTLTIQVFDISSNPTLYGGMLNVQYGDQPLDLNEGLEGVLGSSPITWTSSHPELVSVDADSGMATFHHATHDTRVMISATQRSDGLYEDAIATAVVTVSPMDVVVQANHVTRHLGEAMPDFTYTISPSIQDDLGGTLISQGEGVGEYDIVEEIPFEHRDYTITFIKGTLSVVNSEAMDQIIAQINTQLSDEAYAEVVILATQTFNTLSAQEQAPLLEALQRAQEQVRELYHTTDHAIIDNVAWNVRLISTPVTPTDVTFEPTETQLDQYSLIRMLDLKLVDILTMQDYQIPSGDRVRATLVDINQPDGVEVLIVHQKNDGTFETFRSVVQNNALEFEIDSFSLFGFYVLSTPTPPDVQPTPPDVQPTPPDVQPTPPDVQPTPPDVQPTPPDVQPTPPDVQPTPPVEQETVDGEDRISNQTETDQQEIVNVGSVSYTLQPTRLIVGGMLVLLGVYYLRRKEMK</sequence>
<evidence type="ECO:0000313" key="5">
    <source>
        <dbReference type="Proteomes" id="UP000063781"/>
    </source>
</evidence>
<feature type="region of interest" description="Disordered" evidence="1">
    <location>
        <begin position="1494"/>
        <end position="1563"/>
    </location>
</feature>
<dbReference type="Gene3D" id="2.160.20.110">
    <property type="match status" value="1"/>
</dbReference>
<evidence type="ECO:0000256" key="1">
    <source>
        <dbReference type="SAM" id="MobiDB-lite"/>
    </source>
</evidence>
<feature type="domain" description="MBG" evidence="3">
    <location>
        <begin position="868"/>
        <end position="926"/>
    </location>
</feature>
<dbReference type="InterPro" id="IPR013783">
    <property type="entry name" value="Ig-like_fold"/>
</dbReference>
<dbReference type="Pfam" id="PF18676">
    <property type="entry name" value="MBG_2"/>
    <property type="match status" value="2"/>
</dbReference>
<accession>A0A0X8H131</accession>
<reference evidence="4 5" key="1">
    <citation type="submission" date="2015-10" db="EMBL/GenBank/DDBJ databases">
        <title>Erysipelothrix larvae sp. LV19 isolated from the larval gut of the rhinoceros beetle, Trypoxylus dichotomus.</title>
        <authorList>
            <person name="Lim S."/>
            <person name="Kim B.-C."/>
        </authorList>
    </citation>
    <scope>NUCLEOTIDE SEQUENCE [LARGE SCALE GENOMIC DNA]</scope>
    <source>
        <strain evidence="4 5">LV19</strain>
    </source>
</reference>